<proteinExistence type="predicted"/>
<sequence>MKQNSPGENAVLEARLLDAVRLCSRRSQPVFVGFLSQAEAFSAQEVLRREGFFRSMFWGGFEGAERVMFGAFPDYLEPEPELFPISAVTASFRDCDKLTHRDFLGSLMALGITRDTVGDLLIEPGRGVLFLREEMAGYVQTQVEKIGRVGVRLTPGFTEPLPGGLGFEPFSAVIASPRLDCVVAAALRTSREKAARLVESGAVLLGGVQILSVSAAVKDGDRLSVRGKGRFILDQIGPETKRGRVNLSGRKYR</sequence>
<dbReference type="InterPro" id="IPR040591">
    <property type="entry name" value="RqcP2_RBD"/>
</dbReference>
<evidence type="ECO:0000313" key="4">
    <source>
        <dbReference type="Proteomes" id="UP000754750"/>
    </source>
</evidence>
<reference evidence="3" key="1">
    <citation type="submission" date="2019-04" db="EMBL/GenBank/DDBJ databases">
        <title>Evolution of Biomass-Degrading Anaerobic Consortia Revealed by Metagenomics.</title>
        <authorList>
            <person name="Peng X."/>
        </authorList>
    </citation>
    <scope>NUCLEOTIDE SEQUENCE</scope>
    <source>
        <strain evidence="3">SIG551</strain>
    </source>
</reference>
<dbReference type="AlphaFoldDB" id="A0A928KY96"/>
<name>A0A928KY96_9FIRM</name>
<dbReference type="Gene3D" id="3.30.70.330">
    <property type="match status" value="1"/>
</dbReference>
<dbReference type="SUPFAM" id="SSF55174">
    <property type="entry name" value="Alpha-L RNA-binding motif"/>
    <property type="match status" value="1"/>
</dbReference>
<dbReference type="InterPro" id="IPR036986">
    <property type="entry name" value="S4_RNA-bd_sf"/>
</dbReference>
<dbReference type="Proteomes" id="UP000754750">
    <property type="component" value="Unassembled WGS sequence"/>
</dbReference>
<dbReference type="RefSeq" id="WP_020073495.1">
    <property type="nucleotide sequence ID" value="NZ_JBKWRC010000007.1"/>
</dbReference>
<keyword evidence="1" id="KW-0694">RNA-binding</keyword>
<evidence type="ECO:0000259" key="2">
    <source>
        <dbReference type="SMART" id="SM00363"/>
    </source>
</evidence>
<evidence type="ECO:0000256" key="1">
    <source>
        <dbReference type="PROSITE-ProRule" id="PRU00182"/>
    </source>
</evidence>
<dbReference type="Pfam" id="PF17774">
    <property type="entry name" value="YlmH_RBD"/>
    <property type="match status" value="1"/>
</dbReference>
<dbReference type="GO" id="GO:0003723">
    <property type="term" value="F:RNA binding"/>
    <property type="evidence" value="ECO:0007669"/>
    <property type="project" value="UniProtKB-KW"/>
</dbReference>
<dbReference type="Gene3D" id="3.30.1370.160">
    <property type="match status" value="1"/>
</dbReference>
<dbReference type="SMART" id="SM00363">
    <property type="entry name" value="S4"/>
    <property type="match status" value="1"/>
</dbReference>
<protein>
    <recommendedName>
        <fullName evidence="2">RNA-binding S4 domain-containing protein</fullName>
    </recommendedName>
</protein>
<evidence type="ECO:0000313" key="3">
    <source>
        <dbReference type="EMBL" id="MBE6833844.1"/>
    </source>
</evidence>
<dbReference type="PROSITE" id="PS50889">
    <property type="entry name" value="S4"/>
    <property type="match status" value="1"/>
</dbReference>
<dbReference type="CDD" id="cd00165">
    <property type="entry name" value="S4"/>
    <property type="match status" value="1"/>
</dbReference>
<organism evidence="3 4">
    <name type="scientific">Faecalispora sporosphaeroides</name>
    <dbReference type="NCBI Taxonomy" id="1549"/>
    <lineage>
        <taxon>Bacteria</taxon>
        <taxon>Bacillati</taxon>
        <taxon>Bacillota</taxon>
        <taxon>Clostridia</taxon>
        <taxon>Eubacteriales</taxon>
        <taxon>Oscillospiraceae</taxon>
        <taxon>Faecalispora</taxon>
    </lineage>
</organism>
<gene>
    <name evidence="3" type="ORF">E7512_09730</name>
</gene>
<dbReference type="InterPro" id="IPR012677">
    <property type="entry name" value="Nucleotide-bd_a/b_plait_sf"/>
</dbReference>
<feature type="domain" description="RNA-binding S4" evidence="2">
    <location>
        <begin position="177"/>
        <end position="237"/>
    </location>
</feature>
<accession>A0A928KY96</accession>
<dbReference type="EMBL" id="SVNY01000004">
    <property type="protein sequence ID" value="MBE6833844.1"/>
    <property type="molecule type" value="Genomic_DNA"/>
</dbReference>
<comment type="caution">
    <text evidence="3">The sequence shown here is derived from an EMBL/GenBank/DDBJ whole genome shotgun (WGS) entry which is preliminary data.</text>
</comment>
<dbReference type="InterPro" id="IPR002942">
    <property type="entry name" value="S4_RNA-bd"/>
</dbReference>
<dbReference type="Gene3D" id="3.10.290.10">
    <property type="entry name" value="RNA-binding S4 domain"/>
    <property type="match status" value="1"/>
</dbReference>